<protein>
    <recommendedName>
        <fullName evidence="4">DUF3089 domain-containing protein</fullName>
    </recommendedName>
</protein>
<keyword evidence="3" id="KW-1185">Reference proteome</keyword>
<dbReference type="Pfam" id="PF11288">
    <property type="entry name" value="DUF3089"/>
    <property type="match status" value="1"/>
</dbReference>
<keyword evidence="1" id="KW-0732">Signal</keyword>
<gene>
    <name evidence="2" type="ORF">MARGE09_P2399</name>
</gene>
<accession>A0AAN1WIE7</accession>
<sequence length="392" mass="43201">MKALKTIALFLVILFITSAGAYAYLKTTGKDQKLLVFAVSQLLQPKQPFDASTMAPPPDYSRPASWLSLPERIDEADLLPQGVNILANDGSATTDVFYIHGTGYLNNQAWTSPLSAHSATADNSRFSLANEASIFNSCCNIYAPHFRETSMFTYMALSPNQRDEILDAVYRDIHRAFSHFIAAYNNERPIIIVSHSQGTHLAMRLLSDIDNDAAISRRIVAAYLIGSGPVSLSPAYVASLKHFSVCQQAGDTGCIVHWDTYGENGKQKLFSSPEQSICVNPLSWEYNQKKASARLNLGSVPITGSYTMKLVGDDASEGVTFNALSAPMVGYSWAQCREGFLYVADQSGTDYEKLGKLPDKSYHGLDLPLFHMNIRANADERIRAFNSTRPQQ</sequence>
<evidence type="ECO:0000313" key="2">
    <source>
        <dbReference type="EMBL" id="BCD98198.1"/>
    </source>
</evidence>
<feature type="chain" id="PRO_5042940331" description="DUF3089 domain-containing protein" evidence="1">
    <location>
        <begin position="24"/>
        <end position="392"/>
    </location>
</feature>
<name>A0AAN1WIE7_9GAMM</name>
<proteinExistence type="predicted"/>
<feature type="signal peptide" evidence="1">
    <location>
        <begin position="1"/>
        <end position="23"/>
    </location>
</feature>
<dbReference type="SUPFAM" id="SSF53474">
    <property type="entry name" value="alpha/beta-Hydrolases"/>
    <property type="match status" value="1"/>
</dbReference>
<dbReference type="Gene3D" id="3.40.50.1820">
    <property type="entry name" value="alpha/beta hydrolase"/>
    <property type="match status" value="1"/>
</dbReference>
<dbReference type="Proteomes" id="UP001320119">
    <property type="component" value="Chromosome"/>
</dbReference>
<evidence type="ECO:0000256" key="1">
    <source>
        <dbReference type="SAM" id="SignalP"/>
    </source>
</evidence>
<organism evidence="2 3">
    <name type="scientific">Marinagarivorans cellulosilyticus</name>
    <dbReference type="NCBI Taxonomy" id="2721545"/>
    <lineage>
        <taxon>Bacteria</taxon>
        <taxon>Pseudomonadati</taxon>
        <taxon>Pseudomonadota</taxon>
        <taxon>Gammaproteobacteria</taxon>
        <taxon>Cellvibrionales</taxon>
        <taxon>Cellvibrionaceae</taxon>
        <taxon>Marinagarivorans</taxon>
    </lineage>
</organism>
<dbReference type="InterPro" id="IPR029058">
    <property type="entry name" value="AB_hydrolase_fold"/>
</dbReference>
<dbReference type="RefSeq" id="WP_236982394.1">
    <property type="nucleotide sequence ID" value="NZ_AP023086.1"/>
</dbReference>
<dbReference type="InterPro" id="IPR021440">
    <property type="entry name" value="DUF3089"/>
</dbReference>
<reference evidence="2 3" key="1">
    <citation type="journal article" date="2022" name="IScience">
        <title>An ultrasensitive nanofiber-based assay for enzymatic hydrolysis and deep-sea microbial degradation of cellulose.</title>
        <authorList>
            <person name="Tsudome M."/>
            <person name="Tachioka M."/>
            <person name="Miyazaki M."/>
            <person name="Uchimura K."/>
            <person name="Tsuda M."/>
            <person name="Takaki Y."/>
            <person name="Deguchi S."/>
        </authorList>
    </citation>
    <scope>NUCLEOTIDE SEQUENCE [LARGE SCALE GENOMIC DNA]</scope>
    <source>
        <strain evidence="2 3">GE09</strain>
    </source>
</reference>
<evidence type="ECO:0000313" key="3">
    <source>
        <dbReference type="Proteomes" id="UP001320119"/>
    </source>
</evidence>
<dbReference type="AlphaFoldDB" id="A0AAN1WIE7"/>
<dbReference type="KEGG" id="marq:MARGE09_P2399"/>
<evidence type="ECO:0008006" key="4">
    <source>
        <dbReference type="Google" id="ProtNLM"/>
    </source>
</evidence>
<dbReference type="EMBL" id="AP023086">
    <property type="protein sequence ID" value="BCD98198.1"/>
    <property type="molecule type" value="Genomic_DNA"/>
</dbReference>